<dbReference type="PROSITE" id="PS51032">
    <property type="entry name" value="AP2_ERF"/>
    <property type="match status" value="1"/>
</dbReference>
<dbReference type="PANTHER" id="PTHR31194">
    <property type="entry name" value="SHN SHINE , DNA BINDING / TRANSCRIPTION FACTOR"/>
    <property type="match status" value="1"/>
</dbReference>
<dbReference type="PRINTS" id="PR00367">
    <property type="entry name" value="ETHRSPELEMNT"/>
</dbReference>
<dbReference type="InterPro" id="IPR001471">
    <property type="entry name" value="AP2/ERF_dom"/>
</dbReference>
<sequence length="198" mass="21621">MIFQKGPQTLLQLVVEAPTACACTTCGADGSSSDNDDGGDRAAVAGGVGKLRRRRRGRVSKYHGVRPRPWGKWVVEIYDPHRAVRKWLGTFDTAEDAACAYNITVVVLRGRRAKLNFPDNASTSTYHRHHHLLQPLPESLHETCGSNASLPVHVALAAVAAAADGKHGARSVSKVQDIWYGLNEIMMMDDGSFWSFIP</sequence>
<evidence type="ECO:0000256" key="2">
    <source>
        <dbReference type="ARBA" id="ARBA00023015"/>
    </source>
</evidence>
<keyword evidence="8" id="KW-1185">Reference proteome</keyword>
<evidence type="ECO:0000256" key="3">
    <source>
        <dbReference type="ARBA" id="ARBA00023125"/>
    </source>
</evidence>
<dbReference type="OMA" id="ACAYNIT"/>
<gene>
    <name evidence="7" type="ORF">SEVIR_2G040200v2</name>
</gene>
<evidence type="ECO:0000256" key="5">
    <source>
        <dbReference type="ARBA" id="ARBA00023242"/>
    </source>
</evidence>
<evidence type="ECO:0000313" key="7">
    <source>
        <dbReference type="EMBL" id="TKW30476.1"/>
    </source>
</evidence>
<feature type="domain" description="AP2/ERF" evidence="6">
    <location>
        <begin position="61"/>
        <end position="118"/>
    </location>
</feature>
<organism evidence="7 8">
    <name type="scientific">Setaria viridis</name>
    <name type="common">Green bristlegrass</name>
    <name type="synonym">Setaria italica subsp. viridis</name>
    <dbReference type="NCBI Taxonomy" id="4556"/>
    <lineage>
        <taxon>Eukaryota</taxon>
        <taxon>Viridiplantae</taxon>
        <taxon>Streptophyta</taxon>
        <taxon>Embryophyta</taxon>
        <taxon>Tracheophyta</taxon>
        <taxon>Spermatophyta</taxon>
        <taxon>Magnoliopsida</taxon>
        <taxon>Liliopsida</taxon>
        <taxon>Poales</taxon>
        <taxon>Poaceae</taxon>
        <taxon>PACMAD clade</taxon>
        <taxon>Panicoideae</taxon>
        <taxon>Panicodae</taxon>
        <taxon>Paniceae</taxon>
        <taxon>Cenchrinae</taxon>
        <taxon>Setaria</taxon>
    </lineage>
</organism>
<dbReference type="AlphaFoldDB" id="A0A4V6DAP4"/>
<name>A0A4V6DAP4_SETVI</name>
<dbReference type="SUPFAM" id="SSF54171">
    <property type="entry name" value="DNA-binding domain"/>
    <property type="match status" value="1"/>
</dbReference>
<proteinExistence type="predicted"/>
<protein>
    <recommendedName>
        <fullName evidence="6">AP2/ERF domain-containing protein</fullName>
    </recommendedName>
</protein>
<keyword evidence="4" id="KW-0804">Transcription</keyword>
<keyword evidence="5" id="KW-0539">Nucleus</keyword>
<evidence type="ECO:0000256" key="1">
    <source>
        <dbReference type="ARBA" id="ARBA00004123"/>
    </source>
</evidence>
<keyword evidence="2" id="KW-0805">Transcription regulation</keyword>
<dbReference type="SMART" id="SM00380">
    <property type="entry name" value="AP2"/>
    <property type="match status" value="1"/>
</dbReference>
<dbReference type="InterPro" id="IPR050913">
    <property type="entry name" value="AP2/ERF_ERF"/>
</dbReference>
<dbReference type="InterPro" id="IPR016177">
    <property type="entry name" value="DNA-bd_dom_sf"/>
</dbReference>
<dbReference type="PANTHER" id="PTHR31194:SF189">
    <property type="entry name" value="AP2_ERF DOMAIN-CONTAINING PROTEIN"/>
    <property type="match status" value="1"/>
</dbReference>
<comment type="subcellular location">
    <subcellularLocation>
        <location evidence="1">Nucleus</location>
    </subcellularLocation>
</comment>
<keyword evidence="3" id="KW-0238">DNA-binding</keyword>
<dbReference type="Proteomes" id="UP000298652">
    <property type="component" value="Chromosome 2"/>
</dbReference>
<dbReference type="Gene3D" id="3.30.730.10">
    <property type="entry name" value="AP2/ERF domain"/>
    <property type="match status" value="1"/>
</dbReference>
<evidence type="ECO:0000256" key="4">
    <source>
        <dbReference type="ARBA" id="ARBA00023163"/>
    </source>
</evidence>
<dbReference type="InterPro" id="IPR036955">
    <property type="entry name" value="AP2/ERF_dom_sf"/>
</dbReference>
<dbReference type="GO" id="GO:0003700">
    <property type="term" value="F:DNA-binding transcription factor activity"/>
    <property type="evidence" value="ECO:0007669"/>
    <property type="project" value="InterPro"/>
</dbReference>
<dbReference type="GO" id="GO:0005634">
    <property type="term" value="C:nucleus"/>
    <property type="evidence" value="ECO:0007669"/>
    <property type="project" value="UniProtKB-SubCell"/>
</dbReference>
<evidence type="ECO:0000313" key="8">
    <source>
        <dbReference type="Proteomes" id="UP000298652"/>
    </source>
</evidence>
<dbReference type="GO" id="GO:0003677">
    <property type="term" value="F:DNA binding"/>
    <property type="evidence" value="ECO:0007669"/>
    <property type="project" value="UniProtKB-KW"/>
</dbReference>
<dbReference type="CDD" id="cd00018">
    <property type="entry name" value="AP2"/>
    <property type="match status" value="1"/>
</dbReference>
<dbReference type="EMBL" id="CM016553">
    <property type="protein sequence ID" value="TKW30476.1"/>
    <property type="molecule type" value="Genomic_DNA"/>
</dbReference>
<dbReference type="Gramene" id="TKW30476">
    <property type="protein sequence ID" value="TKW30476"/>
    <property type="gene ID" value="SEVIR_2G040200v2"/>
</dbReference>
<accession>A0A4V6DAP4</accession>
<reference evidence="7" key="1">
    <citation type="submission" date="2019-03" db="EMBL/GenBank/DDBJ databases">
        <title>WGS assembly of Setaria viridis.</title>
        <authorList>
            <person name="Huang P."/>
            <person name="Jenkins J."/>
            <person name="Grimwood J."/>
            <person name="Barry K."/>
            <person name="Healey A."/>
            <person name="Mamidi S."/>
            <person name="Sreedasyam A."/>
            <person name="Shu S."/>
            <person name="Feldman M."/>
            <person name="Wu J."/>
            <person name="Yu Y."/>
            <person name="Chen C."/>
            <person name="Johnson J."/>
            <person name="Rokhsar D."/>
            <person name="Baxter I."/>
            <person name="Schmutz J."/>
            <person name="Brutnell T."/>
            <person name="Kellogg E."/>
        </authorList>
    </citation>
    <scope>NUCLEOTIDE SEQUENCE [LARGE SCALE GENOMIC DNA]</scope>
</reference>
<evidence type="ECO:0000259" key="6">
    <source>
        <dbReference type="PROSITE" id="PS51032"/>
    </source>
</evidence>